<dbReference type="SMART" id="SM00671">
    <property type="entry name" value="SEL1"/>
    <property type="match status" value="2"/>
</dbReference>
<sequence>MIPLGQAQHIGWNLGELKTLALKGERSAQLRLGLAYSSGIGAKKDLRESFYWYEKAAKQGDPVAAHYLARAYSKGIGTPRDSKQIIHWYREAAFGSNAFARKRLVAILRTGDTGSAERAEAYA</sequence>
<proteinExistence type="predicted"/>
<organism evidence="1">
    <name type="scientific">marine metagenome</name>
    <dbReference type="NCBI Taxonomy" id="408172"/>
    <lineage>
        <taxon>unclassified sequences</taxon>
        <taxon>metagenomes</taxon>
        <taxon>ecological metagenomes</taxon>
    </lineage>
</organism>
<evidence type="ECO:0000313" key="1">
    <source>
        <dbReference type="EMBL" id="SVE37052.1"/>
    </source>
</evidence>
<dbReference type="Gene3D" id="1.25.40.10">
    <property type="entry name" value="Tetratricopeptide repeat domain"/>
    <property type="match status" value="1"/>
</dbReference>
<dbReference type="EMBL" id="UINC01212636">
    <property type="protein sequence ID" value="SVE37052.1"/>
    <property type="molecule type" value="Genomic_DNA"/>
</dbReference>
<dbReference type="AlphaFoldDB" id="A0A383CXY3"/>
<dbReference type="PANTHER" id="PTHR11102">
    <property type="entry name" value="SEL-1-LIKE PROTEIN"/>
    <property type="match status" value="1"/>
</dbReference>
<feature type="non-terminal residue" evidence="1">
    <location>
        <position position="123"/>
    </location>
</feature>
<gene>
    <name evidence="1" type="ORF">METZ01_LOCUS489906</name>
</gene>
<dbReference type="InterPro" id="IPR050767">
    <property type="entry name" value="Sel1_AlgK"/>
</dbReference>
<name>A0A383CXY3_9ZZZZ</name>
<dbReference type="SUPFAM" id="SSF81901">
    <property type="entry name" value="HCP-like"/>
    <property type="match status" value="1"/>
</dbReference>
<dbReference type="PANTHER" id="PTHR11102:SF160">
    <property type="entry name" value="ERAD-ASSOCIATED E3 UBIQUITIN-PROTEIN LIGASE COMPONENT HRD3"/>
    <property type="match status" value="1"/>
</dbReference>
<evidence type="ECO:0008006" key="2">
    <source>
        <dbReference type="Google" id="ProtNLM"/>
    </source>
</evidence>
<dbReference type="Pfam" id="PF08238">
    <property type="entry name" value="Sel1"/>
    <property type="match status" value="2"/>
</dbReference>
<protein>
    <recommendedName>
        <fullName evidence="2">Sel1 repeat family protein</fullName>
    </recommendedName>
</protein>
<reference evidence="1" key="1">
    <citation type="submission" date="2018-05" db="EMBL/GenBank/DDBJ databases">
        <authorList>
            <person name="Lanie J.A."/>
            <person name="Ng W.-L."/>
            <person name="Kazmierczak K.M."/>
            <person name="Andrzejewski T.M."/>
            <person name="Davidsen T.M."/>
            <person name="Wayne K.J."/>
            <person name="Tettelin H."/>
            <person name="Glass J.I."/>
            <person name="Rusch D."/>
            <person name="Podicherti R."/>
            <person name="Tsui H.-C.T."/>
            <person name="Winkler M.E."/>
        </authorList>
    </citation>
    <scope>NUCLEOTIDE SEQUENCE</scope>
</reference>
<accession>A0A383CXY3</accession>
<dbReference type="InterPro" id="IPR006597">
    <property type="entry name" value="Sel1-like"/>
</dbReference>
<dbReference type="InterPro" id="IPR011990">
    <property type="entry name" value="TPR-like_helical_dom_sf"/>
</dbReference>